<evidence type="ECO:0000256" key="2">
    <source>
        <dbReference type="ARBA" id="ARBA00022723"/>
    </source>
</evidence>
<evidence type="ECO:0000259" key="7">
    <source>
        <dbReference type="PROSITE" id="PS50048"/>
    </source>
</evidence>
<dbReference type="GO" id="GO:0005634">
    <property type="term" value="C:nucleus"/>
    <property type="evidence" value="ECO:0007669"/>
    <property type="project" value="UniProtKB-SubCell"/>
</dbReference>
<protein>
    <submittedName>
        <fullName evidence="8">Zn(2)-C6 fungal-type domain-containing protein</fullName>
    </submittedName>
</protein>
<feature type="region of interest" description="Disordered" evidence="6">
    <location>
        <begin position="78"/>
        <end position="106"/>
    </location>
</feature>
<evidence type="ECO:0000313" key="9">
    <source>
        <dbReference type="Proteomes" id="UP000623467"/>
    </source>
</evidence>
<keyword evidence="4" id="KW-0804">Transcription</keyword>
<name>A0A8H7CL92_9AGAR</name>
<reference evidence="8" key="1">
    <citation type="submission" date="2020-05" db="EMBL/GenBank/DDBJ databases">
        <title>Mycena genomes resolve the evolution of fungal bioluminescence.</title>
        <authorList>
            <person name="Tsai I.J."/>
        </authorList>
    </citation>
    <scope>NUCLEOTIDE SEQUENCE</scope>
    <source>
        <strain evidence="8">160909Yilan</strain>
    </source>
</reference>
<evidence type="ECO:0000313" key="8">
    <source>
        <dbReference type="EMBL" id="KAF7341874.1"/>
    </source>
</evidence>
<dbReference type="PANTHER" id="PTHR47338">
    <property type="entry name" value="ZN(II)2CYS6 TRANSCRIPTION FACTOR (EUROFUNG)-RELATED"/>
    <property type="match status" value="1"/>
</dbReference>
<dbReference type="InterPro" id="IPR036864">
    <property type="entry name" value="Zn2-C6_fun-type_DNA-bd_sf"/>
</dbReference>
<dbReference type="Pfam" id="PF04082">
    <property type="entry name" value="Fungal_trans"/>
    <property type="match status" value="1"/>
</dbReference>
<keyword evidence="2" id="KW-0479">Metal-binding</keyword>
<dbReference type="EMBL" id="JACAZH010000026">
    <property type="protein sequence ID" value="KAF7341874.1"/>
    <property type="molecule type" value="Genomic_DNA"/>
</dbReference>
<dbReference type="SUPFAM" id="SSF57701">
    <property type="entry name" value="Zn2/Cys6 DNA-binding domain"/>
    <property type="match status" value="1"/>
</dbReference>
<evidence type="ECO:0000256" key="4">
    <source>
        <dbReference type="ARBA" id="ARBA00023163"/>
    </source>
</evidence>
<dbReference type="InterPro" id="IPR050815">
    <property type="entry name" value="TF_fung"/>
</dbReference>
<dbReference type="CDD" id="cd00067">
    <property type="entry name" value="GAL4"/>
    <property type="match status" value="1"/>
</dbReference>
<dbReference type="AlphaFoldDB" id="A0A8H7CL92"/>
<dbReference type="CDD" id="cd12148">
    <property type="entry name" value="fungal_TF_MHR"/>
    <property type="match status" value="1"/>
</dbReference>
<accession>A0A8H7CL92</accession>
<dbReference type="SMART" id="SM00066">
    <property type="entry name" value="GAL4"/>
    <property type="match status" value="1"/>
</dbReference>
<gene>
    <name evidence="8" type="ORF">MSAN_02043000</name>
</gene>
<dbReference type="Proteomes" id="UP000623467">
    <property type="component" value="Unassembled WGS sequence"/>
</dbReference>
<keyword evidence="9" id="KW-1185">Reference proteome</keyword>
<keyword evidence="5" id="KW-0539">Nucleus</keyword>
<dbReference type="InterPro" id="IPR001138">
    <property type="entry name" value="Zn2Cys6_DnaBD"/>
</dbReference>
<dbReference type="OrthoDB" id="2309723at2759"/>
<dbReference type="Pfam" id="PF00172">
    <property type="entry name" value="Zn_clus"/>
    <property type="match status" value="1"/>
</dbReference>
<dbReference type="Gene3D" id="4.10.240.10">
    <property type="entry name" value="Zn(2)-C6 fungal-type DNA-binding domain"/>
    <property type="match status" value="1"/>
</dbReference>
<dbReference type="PROSITE" id="PS50048">
    <property type="entry name" value="ZN2_CY6_FUNGAL_2"/>
    <property type="match status" value="1"/>
</dbReference>
<evidence type="ECO:0000256" key="3">
    <source>
        <dbReference type="ARBA" id="ARBA00023015"/>
    </source>
</evidence>
<dbReference type="GO" id="GO:0006351">
    <property type="term" value="P:DNA-templated transcription"/>
    <property type="evidence" value="ECO:0007669"/>
    <property type="project" value="InterPro"/>
</dbReference>
<organism evidence="8 9">
    <name type="scientific">Mycena sanguinolenta</name>
    <dbReference type="NCBI Taxonomy" id="230812"/>
    <lineage>
        <taxon>Eukaryota</taxon>
        <taxon>Fungi</taxon>
        <taxon>Dikarya</taxon>
        <taxon>Basidiomycota</taxon>
        <taxon>Agaricomycotina</taxon>
        <taxon>Agaricomycetes</taxon>
        <taxon>Agaricomycetidae</taxon>
        <taxon>Agaricales</taxon>
        <taxon>Marasmiineae</taxon>
        <taxon>Mycenaceae</taxon>
        <taxon>Mycena</taxon>
    </lineage>
</organism>
<dbReference type="InterPro" id="IPR007219">
    <property type="entry name" value="XnlR_reg_dom"/>
</dbReference>
<evidence type="ECO:0000256" key="1">
    <source>
        <dbReference type="ARBA" id="ARBA00004123"/>
    </source>
</evidence>
<dbReference type="GO" id="GO:0000981">
    <property type="term" value="F:DNA-binding transcription factor activity, RNA polymerase II-specific"/>
    <property type="evidence" value="ECO:0007669"/>
    <property type="project" value="InterPro"/>
</dbReference>
<feature type="region of interest" description="Disordered" evidence="6">
    <location>
        <begin position="276"/>
        <end position="298"/>
    </location>
</feature>
<comment type="subcellular location">
    <subcellularLocation>
        <location evidence="1">Nucleus</location>
    </subcellularLocation>
</comment>
<evidence type="ECO:0000256" key="5">
    <source>
        <dbReference type="ARBA" id="ARBA00023242"/>
    </source>
</evidence>
<comment type="caution">
    <text evidence="8">The sequence shown here is derived from an EMBL/GenBank/DDBJ whole genome shotgun (WGS) entry which is preliminary data.</text>
</comment>
<feature type="compositionally biased region" description="Low complexity" evidence="6">
    <location>
        <begin position="85"/>
        <end position="94"/>
    </location>
</feature>
<proteinExistence type="predicted"/>
<dbReference type="GO" id="GO:0003677">
    <property type="term" value="F:DNA binding"/>
    <property type="evidence" value="ECO:0007669"/>
    <property type="project" value="InterPro"/>
</dbReference>
<feature type="domain" description="Zn(2)-C6 fungal-type" evidence="7">
    <location>
        <begin position="21"/>
        <end position="54"/>
    </location>
</feature>
<keyword evidence="3" id="KW-0805">Transcription regulation</keyword>
<sequence>MNNEGSFQATESFKPLNKGAACINCRRRKIKCDGVKPMCGQCSRYSTAFSDCEYSEDGPTKSQMLEEQISILQNRIQELERPSRSRSSGSSQISSRHRESSSVSQITPTNATALGPLLSYFYLQQTSGISFNETAINSMPTELPFIVLQALVHNFLHNASCFGFFLDTQAFHDAITSTDGKHLPPVLMNVMYLWGIHLSEDPKITVYEPAFLSHALRSTASSLSGTHPRTILHSIQASVLLAYYFIRNARFLEGKYHISAAVSIALSAGLHHIRGPRDSESARTQAISRALATPQDTREEGERIDAFWAVLAVNNCWASRDGASSNISYGPASALAIHTPWPLDIADYVERPHLLPSQSSETIKKFLEDAPDNATSCAALYAKTSVLYEEATRVSARYRSGGIPLDDPEFSALDRKIDEFTSSLPAIQSKRMLMVHTLARGATILLHNALTTMSVGSRTKTLVSARAVVDILARTDIPNMGIIDPALAPLWTTTCLAFITEMGDRESNTAARLEQLKSCLDRVVAAMENFAPHCRLMAVQLEAVRQAYGEIRSDNE</sequence>
<dbReference type="PANTHER" id="PTHR47338:SF29">
    <property type="entry name" value="ZN(2)-C6 FUNGAL-TYPE DOMAIN-CONTAINING PROTEIN"/>
    <property type="match status" value="1"/>
</dbReference>
<evidence type="ECO:0000256" key="6">
    <source>
        <dbReference type="SAM" id="MobiDB-lite"/>
    </source>
</evidence>
<dbReference type="GO" id="GO:0008270">
    <property type="term" value="F:zinc ion binding"/>
    <property type="evidence" value="ECO:0007669"/>
    <property type="project" value="InterPro"/>
</dbReference>